<dbReference type="GO" id="GO:0034085">
    <property type="term" value="P:establishment of sister chromatid cohesion"/>
    <property type="evidence" value="ECO:0007669"/>
    <property type="project" value="TreeGrafter"/>
</dbReference>
<dbReference type="Proteomes" id="UP000887577">
    <property type="component" value="Unplaced"/>
</dbReference>
<dbReference type="GO" id="GO:0005524">
    <property type="term" value="F:ATP binding"/>
    <property type="evidence" value="ECO:0007669"/>
    <property type="project" value="InterPro"/>
</dbReference>
<dbReference type="PANTHER" id="PTHR11472">
    <property type="entry name" value="DNA REPAIR DEAD HELICASE RAD3/XP-D SUBFAMILY MEMBER"/>
    <property type="match status" value="1"/>
</dbReference>
<proteinExistence type="predicted"/>
<dbReference type="AlphaFoldDB" id="A0A914XYA8"/>
<keyword evidence="2" id="KW-1185">Reference proteome</keyword>
<dbReference type="GO" id="GO:0003678">
    <property type="term" value="F:DNA helicase activity"/>
    <property type="evidence" value="ECO:0007669"/>
    <property type="project" value="TreeGrafter"/>
</dbReference>
<feature type="domain" description="ATP-dependent helicase C-terminal" evidence="1">
    <location>
        <begin position="278"/>
        <end position="355"/>
    </location>
</feature>
<sequence length="356" mass="40353">MSSSVIDLKEISLGLLILEKFLDAKSERTKGIDFKNLKLFENALKQAETLLSGPHFLRKDEKNFAVYKFMNELFKSDGLRFIQAIELCKKANLLPRIYSFYRSPTYHKIPEEENEIKPKKGLQSFLARKNDEKNIVEVKMEPESQGPFPLFTIADFFISLGSAGENFQVIVDVNSNPRKFQLLCLNGGEKFASIVSKAKSTILIGGTMRPTNLITSLLTKDCGIDKNRIIDNSYDHIIDATNLRIVSIEEDSIGPLTFTHTSLKDKTIFNRLLDSLHPFIKSISNGLAVFFPSKAFLSTFLAHIKQLKNQQYNDLISRNLFIEGETLDVWEKYSKKAKNEKATLFAVIGGKFSEGF</sequence>
<dbReference type="Pfam" id="PF13307">
    <property type="entry name" value="Helicase_C_2"/>
    <property type="match status" value="1"/>
</dbReference>
<dbReference type="WBParaSite" id="PSU_v2.g12191.t1">
    <property type="protein sequence ID" value="PSU_v2.g12191.t1"/>
    <property type="gene ID" value="PSU_v2.g12191"/>
</dbReference>
<dbReference type="GO" id="GO:0003676">
    <property type="term" value="F:nucleic acid binding"/>
    <property type="evidence" value="ECO:0007669"/>
    <property type="project" value="InterPro"/>
</dbReference>
<accession>A0A914XYA8</accession>
<dbReference type="InterPro" id="IPR045028">
    <property type="entry name" value="DinG/Rad3-like"/>
</dbReference>
<organism evidence="2 3">
    <name type="scientific">Panagrolaimus superbus</name>
    <dbReference type="NCBI Taxonomy" id="310955"/>
    <lineage>
        <taxon>Eukaryota</taxon>
        <taxon>Metazoa</taxon>
        <taxon>Ecdysozoa</taxon>
        <taxon>Nematoda</taxon>
        <taxon>Chromadorea</taxon>
        <taxon>Rhabditida</taxon>
        <taxon>Tylenchina</taxon>
        <taxon>Panagrolaimomorpha</taxon>
        <taxon>Panagrolaimoidea</taxon>
        <taxon>Panagrolaimidae</taxon>
        <taxon>Panagrolaimus</taxon>
    </lineage>
</organism>
<dbReference type="GO" id="GO:0006139">
    <property type="term" value="P:nucleobase-containing compound metabolic process"/>
    <property type="evidence" value="ECO:0007669"/>
    <property type="project" value="InterPro"/>
</dbReference>
<evidence type="ECO:0000313" key="3">
    <source>
        <dbReference type="WBParaSite" id="PSU_v2.g12191.t1"/>
    </source>
</evidence>
<dbReference type="InterPro" id="IPR006555">
    <property type="entry name" value="ATP-dep_Helicase_C"/>
</dbReference>
<reference evidence="3" key="1">
    <citation type="submission" date="2022-11" db="UniProtKB">
        <authorList>
            <consortium name="WormBaseParasite"/>
        </authorList>
    </citation>
    <scope>IDENTIFICATION</scope>
</reference>
<evidence type="ECO:0000259" key="1">
    <source>
        <dbReference type="Pfam" id="PF13307"/>
    </source>
</evidence>
<dbReference type="GO" id="GO:0016818">
    <property type="term" value="F:hydrolase activity, acting on acid anhydrides, in phosphorus-containing anhydrides"/>
    <property type="evidence" value="ECO:0007669"/>
    <property type="project" value="InterPro"/>
</dbReference>
<name>A0A914XYA8_9BILA</name>
<evidence type="ECO:0000313" key="2">
    <source>
        <dbReference type="Proteomes" id="UP000887577"/>
    </source>
</evidence>
<dbReference type="PANTHER" id="PTHR11472:SF41">
    <property type="entry name" value="ATP-DEPENDENT DNA HELICASE DDX11-RELATED"/>
    <property type="match status" value="1"/>
</dbReference>
<dbReference type="InterPro" id="IPR027417">
    <property type="entry name" value="P-loop_NTPase"/>
</dbReference>
<dbReference type="GO" id="GO:0005634">
    <property type="term" value="C:nucleus"/>
    <property type="evidence" value="ECO:0007669"/>
    <property type="project" value="TreeGrafter"/>
</dbReference>
<dbReference type="Gene3D" id="3.40.50.300">
    <property type="entry name" value="P-loop containing nucleotide triphosphate hydrolases"/>
    <property type="match status" value="1"/>
</dbReference>
<protein>
    <submittedName>
        <fullName evidence="3">ATP-dependent helicase C-terminal domain-containing protein</fullName>
    </submittedName>
</protein>